<keyword evidence="1" id="KW-0472">Membrane</keyword>
<dbReference type="Gene3D" id="2.60.40.680">
    <property type="match status" value="1"/>
</dbReference>
<reference evidence="2 3" key="1">
    <citation type="journal article" date="2015" name="Nature">
        <title>rRNA introns, odd ribosomes, and small enigmatic genomes across a large radiation of phyla.</title>
        <authorList>
            <person name="Brown C.T."/>
            <person name="Hug L.A."/>
            <person name="Thomas B.C."/>
            <person name="Sharon I."/>
            <person name="Castelle C.J."/>
            <person name="Singh A."/>
            <person name="Wilkins M.J."/>
            <person name="Williams K.H."/>
            <person name="Banfield J.F."/>
        </authorList>
    </citation>
    <scope>NUCLEOTIDE SEQUENCE [LARGE SCALE GENOMIC DNA]</scope>
</reference>
<proteinExistence type="predicted"/>
<gene>
    <name evidence="2" type="ORF">UY19_C0013G0002</name>
</gene>
<evidence type="ECO:0000313" key="2">
    <source>
        <dbReference type="EMBL" id="KKU89519.1"/>
    </source>
</evidence>
<dbReference type="EMBL" id="LCPB01000013">
    <property type="protein sequence ID" value="KKU89519.1"/>
    <property type="molecule type" value="Genomic_DNA"/>
</dbReference>
<organism evidence="2 3">
    <name type="scientific">Candidatus Wolfebacteria bacterium GW2011_GWA2_47_9b</name>
    <dbReference type="NCBI Taxonomy" id="1619005"/>
    <lineage>
        <taxon>Bacteria</taxon>
        <taxon>Candidatus Wolfeibacteriota</taxon>
    </lineage>
</organism>
<feature type="transmembrane region" description="Helical" evidence="1">
    <location>
        <begin position="488"/>
        <end position="509"/>
    </location>
</feature>
<protein>
    <submittedName>
        <fullName evidence="2">Uncharacterized protein</fullName>
    </submittedName>
</protein>
<name>A0A0G1U621_9BACT</name>
<dbReference type="SUPFAM" id="SSF49384">
    <property type="entry name" value="Carbohydrate-binding domain"/>
    <property type="match status" value="1"/>
</dbReference>
<dbReference type="GO" id="GO:0030246">
    <property type="term" value="F:carbohydrate binding"/>
    <property type="evidence" value="ECO:0007669"/>
    <property type="project" value="InterPro"/>
</dbReference>
<evidence type="ECO:0000256" key="1">
    <source>
        <dbReference type="SAM" id="Phobius"/>
    </source>
</evidence>
<sequence>MLYLQKRSFTTNRVMKHILALFVSVALILFAGVNLASAATLQLSTEKDAFAIGDQFTVDVKVDSEGSGINAVQGVVQISKDVLEIVGVDKSGSVFNFWLTEPTFSNDSGQVNFIGGSTSGFSGRSLQVVKVTFRVKGSGKTDIVFTDGAVTASDGSGTNVLSSMKGLSITSAPKSELETITPKPTQITRPAERAERVPAKPEIQVVGYRDPETWYSHVTRFSASWQLPNDITDVSTVISKDPTHIPVGSEGLFDNKIFPPMSEGVSYLHVRFRNNIGWGPTLHYRIAIDTTPPPAFQVRIREGEATDSPTPTMDYTAADGLSGLKRYFIQMNGGGQLTVEKGPYTFEPLKPGKYIVKVGAEDNAGNVVENILDLEIKPLEAPKITSLTSDVFVGEGRLDIIGTALPDITLQVQLKTKEGQIEQAIETHSDAHGSWATRFDRPLKKGDYVIEVTARDGRGALSYPVTSDVFRVRPRPALVLGKFEMTQFWFFTVLIIGLIGAFIAGWLFVKFEREQRSRKIVICQRDVTNMLAMLKKDIDRILEKYSDDKIDETEVSEIRHLAKRASENIEKSGKYCVQSIGEINK</sequence>
<dbReference type="Proteomes" id="UP000033882">
    <property type="component" value="Unassembled WGS sequence"/>
</dbReference>
<dbReference type="InterPro" id="IPR008965">
    <property type="entry name" value="CBM2/CBM3_carb-bd_dom_sf"/>
</dbReference>
<accession>A0A0G1U621</accession>
<dbReference type="AlphaFoldDB" id="A0A0G1U621"/>
<keyword evidence="1" id="KW-1133">Transmembrane helix</keyword>
<keyword evidence="1" id="KW-0812">Transmembrane</keyword>
<comment type="caution">
    <text evidence="2">The sequence shown here is derived from an EMBL/GenBank/DDBJ whole genome shotgun (WGS) entry which is preliminary data.</text>
</comment>
<dbReference type="CDD" id="cd08547">
    <property type="entry name" value="Type_II_cohesin"/>
    <property type="match status" value="1"/>
</dbReference>
<evidence type="ECO:0000313" key="3">
    <source>
        <dbReference type="Proteomes" id="UP000033882"/>
    </source>
</evidence>